<dbReference type="Gene3D" id="1.10.30.50">
    <property type="match status" value="1"/>
</dbReference>
<protein>
    <recommendedName>
        <fullName evidence="1">HNH nuclease domain-containing protein</fullName>
    </recommendedName>
</protein>
<gene>
    <name evidence="2" type="ORF">MiSe_35380</name>
</gene>
<dbReference type="NCBIfam" id="NF040563">
    <property type="entry name" value="guided_IscB"/>
    <property type="match status" value="1"/>
</dbReference>
<dbReference type="Proteomes" id="UP001050975">
    <property type="component" value="Unassembled WGS sequence"/>
</dbReference>
<dbReference type="GO" id="GO:0004519">
    <property type="term" value="F:endonuclease activity"/>
    <property type="evidence" value="ECO:0007669"/>
    <property type="project" value="InterPro"/>
</dbReference>
<dbReference type="SMART" id="SM00507">
    <property type="entry name" value="HNHc"/>
    <property type="match status" value="1"/>
</dbReference>
<organism evidence="2 3">
    <name type="scientific">Microseira wollei NIES-4236</name>
    <dbReference type="NCBI Taxonomy" id="2530354"/>
    <lineage>
        <taxon>Bacteria</taxon>
        <taxon>Bacillati</taxon>
        <taxon>Cyanobacteriota</taxon>
        <taxon>Cyanophyceae</taxon>
        <taxon>Oscillatoriophycideae</taxon>
        <taxon>Aerosakkonematales</taxon>
        <taxon>Aerosakkonemataceae</taxon>
        <taxon>Microseira</taxon>
    </lineage>
</organism>
<keyword evidence="3" id="KW-1185">Reference proteome</keyword>
<feature type="domain" description="HNH nuclease" evidence="1">
    <location>
        <begin position="16"/>
        <end position="64"/>
    </location>
</feature>
<dbReference type="AlphaFoldDB" id="A0AAV3X9A1"/>
<evidence type="ECO:0000259" key="1">
    <source>
        <dbReference type="SMART" id="SM00507"/>
    </source>
</evidence>
<sequence length="254" mass="28065">MSTSQQGCLFGYEVGEYLLAKCERKCAYCGEENVPLQVEHIHPKSKGGTNRITNLCLACSPCNIKKGTQSIEVFLQKKPEILKQILAQAKRPLKDAAAVNSTRWALFQRLKQTGLPVEAGSGGRTKYNRCRLELAKQHYIDAACVGKVEQLTVLTQRSLLIKATGHGNRQICGTDRYGFPYRHRSRIQIHKGFQTGDIVKAVVSNGKKIGTYVGRVLCRASGSFDIATKSGRVAGISHKYCKSIHKKDGYTYAA</sequence>
<dbReference type="InterPro" id="IPR052892">
    <property type="entry name" value="NA-targeting_endonuclease"/>
</dbReference>
<dbReference type="InterPro" id="IPR002711">
    <property type="entry name" value="HNH"/>
</dbReference>
<evidence type="ECO:0000313" key="2">
    <source>
        <dbReference type="EMBL" id="GET38779.1"/>
    </source>
</evidence>
<accession>A0AAV3X9A1</accession>
<dbReference type="GO" id="GO:0008270">
    <property type="term" value="F:zinc ion binding"/>
    <property type="evidence" value="ECO:0007669"/>
    <property type="project" value="InterPro"/>
</dbReference>
<dbReference type="InterPro" id="IPR003615">
    <property type="entry name" value="HNH_nuc"/>
</dbReference>
<dbReference type="CDD" id="cd00085">
    <property type="entry name" value="HNHc"/>
    <property type="match status" value="1"/>
</dbReference>
<name>A0AAV3X9A1_9CYAN</name>
<dbReference type="Pfam" id="PF01844">
    <property type="entry name" value="HNH"/>
    <property type="match status" value="1"/>
</dbReference>
<dbReference type="InterPro" id="IPR047693">
    <property type="entry name" value="RNA-guided_IscB-like"/>
</dbReference>
<dbReference type="PANTHER" id="PTHR33877">
    <property type="entry name" value="SLL1193 PROTEIN"/>
    <property type="match status" value="1"/>
</dbReference>
<comment type="caution">
    <text evidence="2">The sequence shown here is derived from an EMBL/GenBank/DDBJ whole genome shotgun (WGS) entry which is preliminary data.</text>
</comment>
<reference evidence="2" key="1">
    <citation type="submission" date="2019-10" db="EMBL/GenBank/DDBJ databases">
        <title>Draft genome sequece of Microseira wollei NIES-4236.</title>
        <authorList>
            <person name="Yamaguchi H."/>
            <person name="Suzuki S."/>
            <person name="Kawachi M."/>
        </authorList>
    </citation>
    <scope>NUCLEOTIDE SEQUENCE</scope>
    <source>
        <strain evidence="2">NIES-4236</strain>
    </source>
</reference>
<dbReference type="GO" id="GO:0003676">
    <property type="term" value="F:nucleic acid binding"/>
    <property type="evidence" value="ECO:0007669"/>
    <property type="project" value="InterPro"/>
</dbReference>
<dbReference type="EMBL" id="BLAY01000052">
    <property type="protein sequence ID" value="GET38779.1"/>
    <property type="molecule type" value="Genomic_DNA"/>
</dbReference>
<dbReference type="PANTHER" id="PTHR33877:SF1">
    <property type="entry name" value="TYPE IV METHYL-DIRECTED RESTRICTION ENZYME ECOKMCRA"/>
    <property type="match status" value="1"/>
</dbReference>
<evidence type="ECO:0000313" key="3">
    <source>
        <dbReference type="Proteomes" id="UP001050975"/>
    </source>
</evidence>
<proteinExistence type="predicted"/>